<comment type="caution">
    <text evidence="12">The sequence shown here is derived from an EMBL/GenBank/DDBJ whole genome shotgun (WGS) entry which is preliminary data.</text>
</comment>
<keyword evidence="7" id="KW-0449">Lipoprotein</keyword>
<dbReference type="PROSITE" id="PS50216">
    <property type="entry name" value="DHHC"/>
    <property type="match status" value="1"/>
</dbReference>
<dbReference type="GO" id="GO:0006612">
    <property type="term" value="P:protein targeting to membrane"/>
    <property type="evidence" value="ECO:0007669"/>
    <property type="project" value="TreeGrafter"/>
</dbReference>
<keyword evidence="6" id="KW-0564">Palmitate</keyword>
<feature type="transmembrane region" description="Helical" evidence="10">
    <location>
        <begin position="169"/>
        <end position="193"/>
    </location>
</feature>
<dbReference type="GO" id="GO:0005794">
    <property type="term" value="C:Golgi apparatus"/>
    <property type="evidence" value="ECO:0007669"/>
    <property type="project" value="TreeGrafter"/>
</dbReference>
<evidence type="ECO:0000256" key="9">
    <source>
        <dbReference type="ARBA" id="ARBA00048048"/>
    </source>
</evidence>
<dbReference type="PANTHER" id="PTHR22883">
    <property type="entry name" value="ZINC FINGER DHHC DOMAIN CONTAINING PROTEIN"/>
    <property type="match status" value="1"/>
</dbReference>
<dbReference type="EMBL" id="CAJJDM010000002">
    <property type="protein sequence ID" value="CAD8043761.1"/>
    <property type="molecule type" value="Genomic_DNA"/>
</dbReference>
<evidence type="ECO:0000256" key="1">
    <source>
        <dbReference type="ARBA" id="ARBA00004127"/>
    </source>
</evidence>
<reference evidence="12" key="1">
    <citation type="submission" date="2021-01" db="EMBL/GenBank/DDBJ databases">
        <authorList>
            <consortium name="Genoscope - CEA"/>
            <person name="William W."/>
        </authorList>
    </citation>
    <scope>NUCLEOTIDE SEQUENCE</scope>
</reference>
<evidence type="ECO:0000259" key="11">
    <source>
        <dbReference type="Pfam" id="PF01529"/>
    </source>
</evidence>
<dbReference type="Proteomes" id="UP000688137">
    <property type="component" value="Unassembled WGS sequence"/>
</dbReference>
<comment type="subcellular location">
    <subcellularLocation>
        <location evidence="1">Endomembrane system</location>
        <topology evidence="1">Multi-pass membrane protein</topology>
    </subcellularLocation>
</comment>
<keyword evidence="3 10" id="KW-0812">Transmembrane</keyword>
<sequence>MLNYKGNLWVQKNYVLGNKTQYPLFLGTVAGTLLLYLYCDFVLLQKYCEIPNLSKVIVTFQILSIYSMFRVNMTEPGVQMQTISNDKYFDGKLCEKCKAIKFDRCYHCKFCDHCVNDFEAHCFLMATCIGRRNIKYLLGLVTFTGIALYLLLLILIYKLFVSDCKKELTFIILNIVSLVLTLVHLNPFIYTTWRNASQNWTKKEMNRTKFNGSFSYIYNNYKQFFTRFYDSQLYASFMQN</sequence>
<dbReference type="Pfam" id="PF01529">
    <property type="entry name" value="DHHC"/>
    <property type="match status" value="1"/>
</dbReference>
<comment type="similarity">
    <text evidence="10">Belongs to the DHHC palmitoyltransferase family.</text>
</comment>
<feature type="transmembrane region" description="Helical" evidence="10">
    <location>
        <begin position="136"/>
        <end position="157"/>
    </location>
</feature>
<dbReference type="GO" id="GO:0019706">
    <property type="term" value="F:protein-cysteine S-palmitoyltransferase activity"/>
    <property type="evidence" value="ECO:0007669"/>
    <property type="project" value="UniProtKB-EC"/>
</dbReference>
<dbReference type="AlphaFoldDB" id="A0A8S1JNY2"/>
<name>A0A8S1JNY2_PARPR</name>
<evidence type="ECO:0000256" key="5">
    <source>
        <dbReference type="ARBA" id="ARBA00023136"/>
    </source>
</evidence>
<evidence type="ECO:0000313" key="12">
    <source>
        <dbReference type="EMBL" id="CAD8043761.1"/>
    </source>
</evidence>
<evidence type="ECO:0000256" key="7">
    <source>
        <dbReference type="ARBA" id="ARBA00023288"/>
    </source>
</evidence>
<evidence type="ECO:0000256" key="10">
    <source>
        <dbReference type="RuleBase" id="RU079119"/>
    </source>
</evidence>
<gene>
    <name evidence="12" type="ORF">PPRIM_AZ9-3.1.T0050415</name>
</gene>
<comment type="catalytic activity">
    <reaction evidence="9 10">
        <text>L-cysteinyl-[protein] + hexadecanoyl-CoA = S-hexadecanoyl-L-cysteinyl-[protein] + CoA</text>
        <dbReference type="Rhea" id="RHEA:36683"/>
        <dbReference type="Rhea" id="RHEA-COMP:10131"/>
        <dbReference type="Rhea" id="RHEA-COMP:11032"/>
        <dbReference type="ChEBI" id="CHEBI:29950"/>
        <dbReference type="ChEBI" id="CHEBI:57287"/>
        <dbReference type="ChEBI" id="CHEBI:57379"/>
        <dbReference type="ChEBI" id="CHEBI:74151"/>
        <dbReference type="EC" id="2.3.1.225"/>
    </reaction>
</comment>
<keyword evidence="13" id="KW-1185">Reference proteome</keyword>
<accession>A0A8S1JNY2</accession>
<evidence type="ECO:0000256" key="6">
    <source>
        <dbReference type="ARBA" id="ARBA00023139"/>
    </source>
</evidence>
<keyword evidence="4 10" id="KW-1133">Transmembrane helix</keyword>
<proteinExistence type="inferred from homology"/>
<protein>
    <recommendedName>
        <fullName evidence="10">Palmitoyltransferase</fullName>
        <ecNumber evidence="10">2.3.1.225</ecNumber>
    </recommendedName>
</protein>
<keyword evidence="2 10" id="KW-0808">Transferase</keyword>
<evidence type="ECO:0000256" key="8">
    <source>
        <dbReference type="ARBA" id="ARBA00023315"/>
    </source>
</evidence>
<evidence type="ECO:0000256" key="2">
    <source>
        <dbReference type="ARBA" id="ARBA00022679"/>
    </source>
</evidence>
<feature type="domain" description="Palmitoyltransferase DHHC" evidence="11">
    <location>
        <begin position="90"/>
        <end position="205"/>
    </location>
</feature>
<organism evidence="12 13">
    <name type="scientific">Paramecium primaurelia</name>
    <dbReference type="NCBI Taxonomy" id="5886"/>
    <lineage>
        <taxon>Eukaryota</taxon>
        <taxon>Sar</taxon>
        <taxon>Alveolata</taxon>
        <taxon>Ciliophora</taxon>
        <taxon>Intramacronucleata</taxon>
        <taxon>Oligohymenophorea</taxon>
        <taxon>Peniculida</taxon>
        <taxon>Parameciidae</taxon>
        <taxon>Paramecium</taxon>
    </lineage>
</organism>
<evidence type="ECO:0000313" key="13">
    <source>
        <dbReference type="Proteomes" id="UP000688137"/>
    </source>
</evidence>
<keyword evidence="8 10" id="KW-0012">Acyltransferase</keyword>
<dbReference type="PANTHER" id="PTHR22883:SF43">
    <property type="entry name" value="PALMITOYLTRANSFERASE APP"/>
    <property type="match status" value="1"/>
</dbReference>
<comment type="domain">
    <text evidence="10">The DHHC domain is required for palmitoyltransferase activity.</text>
</comment>
<dbReference type="InterPro" id="IPR001594">
    <property type="entry name" value="Palmitoyltrfase_DHHC"/>
</dbReference>
<feature type="transmembrane region" description="Helical" evidence="10">
    <location>
        <begin position="20"/>
        <end position="39"/>
    </location>
</feature>
<dbReference type="GO" id="GO:0005783">
    <property type="term" value="C:endoplasmic reticulum"/>
    <property type="evidence" value="ECO:0007669"/>
    <property type="project" value="TreeGrafter"/>
</dbReference>
<keyword evidence="5 10" id="KW-0472">Membrane</keyword>
<dbReference type="EC" id="2.3.1.225" evidence="10"/>
<evidence type="ECO:0000256" key="3">
    <source>
        <dbReference type="ARBA" id="ARBA00022692"/>
    </source>
</evidence>
<dbReference type="InterPro" id="IPR039859">
    <property type="entry name" value="PFA4/ZDH16/20/ERF2-like"/>
</dbReference>
<evidence type="ECO:0000256" key="4">
    <source>
        <dbReference type="ARBA" id="ARBA00022989"/>
    </source>
</evidence>